<sequence length="89" mass="10267">MGPRSWLAGSSGFKGVRNRQFIDPPMPEKCRLLKTRSSWKPAIWIKRHKERLLKNYFSHFSSISDPWGYSCVPKRGVTAIGRSQSTERS</sequence>
<accession>A0A1D8NAU0</accession>
<organism evidence="1 2">
    <name type="scientific">Yarrowia lipolytica</name>
    <name type="common">Candida lipolytica</name>
    <dbReference type="NCBI Taxonomy" id="4952"/>
    <lineage>
        <taxon>Eukaryota</taxon>
        <taxon>Fungi</taxon>
        <taxon>Dikarya</taxon>
        <taxon>Ascomycota</taxon>
        <taxon>Saccharomycotina</taxon>
        <taxon>Dipodascomycetes</taxon>
        <taxon>Dipodascales</taxon>
        <taxon>Dipodascales incertae sedis</taxon>
        <taxon>Yarrowia</taxon>
    </lineage>
</organism>
<dbReference type="VEuPathDB" id="FungiDB:YALI1_C17419g"/>
<proteinExistence type="predicted"/>
<dbReference type="EMBL" id="CP017555">
    <property type="protein sequence ID" value="AOW02751.1"/>
    <property type="molecule type" value="Genomic_DNA"/>
</dbReference>
<dbReference type="Proteomes" id="UP000182444">
    <property type="component" value="Chromosome 1C"/>
</dbReference>
<evidence type="ECO:0000313" key="1">
    <source>
        <dbReference type="EMBL" id="AOW02751.1"/>
    </source>
</evidence>
<dbReference type="RefSeq" id="XP_068138435.1">
    <property type="nucleotide sequence ID" value="XM_068282334.1"/>
</dbReference>
<name>A0A1D8NAU0_YARLL</name>
<dbReference type="AlphaFoldDB" id="A0A1D8NAU0"/>
<gene>
    <name evidence="1" type="ORF">YALI1_C17419g</name>
</gene>
<dbReference type="GeneID" id="94582968"/>
<evidence type="ECO:0000313" key="2">
    <source>
        <dbReference type="Proteomes" id="UP000182444"/>
    </source>
</evidence>
<reference evidence="1 2" key="1">
    <citation type="journal article" date="2016" name="PLoS ONE">
        <title>Sequence Assembly of Yarrowia lipolytica Strain W29/CLIB89 Shows Transposable Element Diversity.</title>
        <authorList>
            <person name="Magnan C."/>
            <person name="Yu J."/>
            <person name="Chang I."/>
            <person name="Jahn E."/>
            <person name="Kanomata Y."/>
            <person name="Wu J."/>
            <person name="Zeller M."/>
            <person name="Oakes M."/>
            <person name="Baldi P."/>
            <person name="Sandmeyer S."/>
        </authorList>
    </citation>
    <scope>NUCLEOTIDE SEQUENCE [LARGE SCALE GENOMIC DNA]</scope>
    <source>
        <strain evidence="2">CLIB89(W29)</strain>
    </source>
</reference>
<protein>
    <submittedName>
        <fullName evidence="1">Uncharacterized protein</fullName>
    </submittedName>
</protein>